<dbReference type="HOGENOM" id="CLU_848492_0_0_1"/>
<name>L1IKA1_GUITC</name>
<dbReference type="RefSeq" id="XP_005823210.1">
    <property type="nucleotide sequence ID" value="XM_005823153.1"/>
</dbReference>
<dbReference type="EMBL" id="JH993077">
    <property type="protein sequence ID" value="EKX36230.1"/>
    <property type="molecule type" value="Genomic_DNA"/>
</dbReference>
<dbReference type="PaxDb" id="55529-EKX36230"/>
<reference evidence="1 3" key="1">
    <citation type="journal article" date="2012" name="Nature">
        <title>Algal genomes reveal evolutionary mosaicism and the fate of nucleomorphs.</title>
        <authorList>
            <consortium name="DOE Joint Genome Institute"/>
            <person name="Curtis B.A."/>
            <person name="Tanifuji G."/>
            <person name="Burki F."/>
            <person name="Gruber A."/>
            <person name="Irimia M."/>
            <person name="Maruyama S."/>
            <person name="Arias M.C."/>
            <person name="Ball S.G."/>
            <person name="Gile G.H."/>
            <person name="Hirakawa Y."/>
            <person name="Hopkins J.F."/>
            <person name="Kuo A."/>
            <person name="Rensing S.A."/>
            <person name="Schmutz J."/>
            <person name="Symeonidi A."/>
            <person name="Elias M."/>
            <person name="Eveleigh R.J."/>
            <person name="Herman E.K."/>
            <person name="Klute M.J."/>
            <person name="Nakayama T."/>
            <person name="Obornik M."/>
            <person name="Reyes-Prieto A."/>
            <person name="Armbrust E.V."/>
            <person name="Aves S.J."/>
            <person name="Beiko R.G."/>
            <person name="Coutinho P."/>
            <person name="Dacks J.B."/>
            <person name="Durnford D.G."/>
            <person name="Fast N.M."/>
            <person name="Green B.R."/>
            <person name="Grisdale C.J."/>
            <person name="Hempel F."/>
            <person name="Henrissat B."/>
            <person name="Hoppner M.P."/>
            <person name="Ishida K."/>
            <person name="Kim E."/>
            <person name="Koreny L."/>
            <person name="Kroth P.G."/>
            <person name="Liu Y."/>
            <person name="Malik S.B."/>
            <person name="Maier U.G."/>
            <person name="McRose D."/>
            <person name="Mock T."/>
            <person name="Neilson J.A."/>
            <person name="Onodera N.T."/>
            <person name="Poole A.M."/>
            <person name="Pritham E.J."/>
            <person name="Richards T.A."/>
            <person name="Rocap G."/>
            <person name="Roy S.W."/>
            <person name="Sarai C."/>
            <person name="Schaack S."/>
            <person name="Shirato S."/>
            <person name="Slamovits C.H."/>
            <person name="Spencer D.F."/>
            <person name="Suzuki S."/>
            <person name="Worden A.Z."/>
            <person name="Zauner S."/>
            <person name="Barry K."/>
            <person name="Bell C."/>
            <person name="Bharti A.K."/>
            <person name="Crow J.A."/>
            <person name="Grimwood J."/>
            <person name="Kramer R."/>
            <person name="Lindquist E."/>
            <person name="Lucas S."/>
            <person name="Salamov A."/>
            <person name="McFadden G.I."/>
            <person name="Lane C.E."/>
            <person name="Keeling P.J."/>
            <person name="Gray M.W."/>
            <person name="Grigoriev I.V."/>
            <person name="Archibald J.M."/>
        </authorList>
    </citation>
    <scope>NUCLEOTIDE SEQUENCE</scope>
    <source>
        <strain evidence="1 3">CCMP2712</strain>
    </source>
</reference>
<gene>
    <name evidence="1" type="ORF">GUITHDRAFT_117586</name>
</gene>
<dbReference type="KEGG" id="gtt:GUITHDRAFT_117586"/>
<dbReference type="AlphaFoldDB" id="L1IKA1"/>
<evidence type="ECO:0000313" key="1">
    <source>
        <dbReference type="EMBL" id="EKX36230.1"/>
    </source>
</evidence>
<keyword evidence="3" id="KW-1185">Reference proteome</keyword>
<protein>
    <submittedName>
        <fullName evidence="1 2">Uncharacterized protein</fullName>
    </submittedName>
</protein>
<dbReference type="EnsemblProtists" id="EKX36230">
    <property type="protein sequence ID" value="EKX36230"/>
    <property type="gene ID" value="GUITHDRAFT_117586"/>
</dbReference>
<dbReference type="GeneID" id="17292967"/>
<organism evidence="1">
    <name type="scientific">Guillardia theta (strain CCMP2712)</name>
    <name type="common">Cryptophyte</name>
    <dbReference type="NCBI Taxonomy" id="905079"/>
    <lineage>
        <taxon>Eukaryota</taxon>
        <taxon>Cryptophyceae</taxon>
        <taxon>Pyrenomonadales</taxon>
        <taxon>Geminigeraceae</taxon>
        <taxon>Guillardia</taxon>
    </lineage>
</organism>
<sequence>MSASKLWADENSAPLGTWQHELSNMPAFPANPQAYARYDPRYMAYQRLNAKANGPYTSYPTLQQGPPPANACDEQCKATFEVEKDEIKKVYADDIQSAQAQCLAIRVLFECQCNSCGQDFRPGQMLQQDLCKPDMTSKLHEAGGPCTGFTSSFCQKPFGEEFCQQRTWMPDQGSQAWLQTHKVMDPGNTSGTAGENLFSSQLPQYSQSVADSLAKYLAAGAAEKSAESRFNNLVAEEVEALQPVRKQGGIQIFNLPLFQSTAESDKAGKCRWWHKELFGKQLSQSDAHQYGQSIKDLLKQYSKKGIVLPASLQQDLRDLEVASAKYNA</sequence>
<dbReference type="Proteomes" id="UP000011087">
    <property type="component" value="Unassembled WGS sequence"/>
</dbReference>
<reference evidence="2" key="3">
    <citation type="submission" date="2015-06" db="UniProtKB">
        <authorList>
            <consortium name="EnsemblProtists"/>
        </authorList>
    </citation>
    <scope>IDENTIFICATION</scope>
</reference>
<reference evidence="3" key="2">
    <citation type="submission" date="2012-11" db="EMBL/GenBank/DDBJ databases">
        <authorList>
            <person name="Kuo A."/>
            <person name="Curtis B.A."/>
            <person name="Tanifuji G."/>
            <person name="Burki F."/>
            <person name="Gruber A."/>
            <person name="Irimia M."/>
            <person name="Maruyama S."/>
            <person name="Arias M.C."/>
            <person name="Ball S.G."/>
            <person name="Gile G.H."/>
            <person name="Hirakawa Y."/>
            <person name="Hopkins J.F."/>
            <person name="Rensing S.A."/>
            <person name="Schmutz J."/>
            <person name="Symeonidi A."/>
            <person name="Elias M."/>
            <person name="Eveleigh R.J."/>
            <person name="Herman E.K."/>
            <person name="Klute M.J."/>
            <person name="Nakayama T."/>
            <person name="Obornik M."/>
            <person name="Reyes-Prieto A."/>
            <person name="Armbrust E.V."/>
            <person name="Aves S.J."/>
            <person name="Beiko R.G."/>
            <person name="Coutinho P."/>
            <person name="Dacks J.B."/>
            <person name="Durnford D.G."/>
            <person name="Fast N.M."/>
            <person name="Green B.R."/>
            <person name="Grisdale C."/>
            <person name="Hempe F."/>
            <person name="Henrissat B."/>
            <person name="Hoppner M.P."/>
            <person name="Ishida K.-I."/>
            <person name="Kim E."/>
            <person name="Koreny L."/>
            <person name="Kroth P.G."/>
            <person name="Liu Y."/>
            <person name="Malik S.-B."/>
            <person name="Maier U.G."/>
            <person name="McRose D."/>
            <person name="Mock T."/>
            <person name="Neilson J.A."/>
            <person name="Onodera N.T."/>
            <person name="Poole A.M."/>
            <person name="Pritham E.J."/>
            <person name="Richards T.A."/>
            <person name="Rocap G."/>
            <person name="Roy S.W."/>
            <person name="Sarai C."/>
            <person name="Schaack S."/>
            <person name="Shirato S."/>
            <person name="Slamovits C.H."/>
            <person name="Spencer D.F."/>
            <person name="Suzuki S."/>
            <person name="Worden A.Z."/>
            <person name="Zauner S."/>
            <person name="Barry K."/>
            <person name="Bell C."/>
            <person name="Bharti A.K."/>
            <person name="Crow J.A."/>
            <person name="Grimwood J."/>
            <person name="Kramer R."/>
            <person name="Lindquist E."/>
            <person name="Lucas S."/>
            <person name="Salamov A."/>
            <person name="McFadden G.I."/>
            <person name="Lane C.E."/>
            <person name="Keeling P.J."/>
            <person name="Gray M.W."/>
            <person name="Grigoriev I.V."/>
            <person name="Archibald J.M."/>
        </authorList>
    </citation>
    <scope>NUCLEOTIDE SEQUENCE</scope>
    <source>
        <strain evidence="3">CCMP2712</strain>
    </source>
</reference>
<proteinExistence type="predicted"/>
<evidence type="ECO:0000313" key="3">
    <source>
        <dbReference type="Proteomes" id="UP000011087"/>
    </source>
</evidence>
<accession>L1IKA1</accession>
<evidence type="ECO:0000313" key="2">
    <source>
        <dbReference type="EnsemblProtists" id="EKX36230"/>
    </source>
</evidence>